<dbReference type="GO" id="GO:0005739">
    <property type="term" value="C:mitochondrion"/>
    <property type="evidence" value="ECO:0007669"/>
    <property type="project" value="TreeGrafter"/>
</dbReference>
<gene>
    <name evidence="6" type="ORF">A4U43_C03F11150</name>
</gene>
<dbReference type="GO" id="GO:0009396">
    <property type="term" value="P:folic acid-containing compound biosynthetic process"/>
    <property type="evidence" value="ECO:0007669"/>
    <property type="project" value="TreeGrafter"/>
</dbReference>
<evidence type="ECO:0000256" key="3">
    <source>
        <dbReference type="ARBA" id="ARBA00022840"/>
    </source>
</evidence>
<dbReference type="Proteomes" id="UP000243459">
    <property type="component" value="Chromosome 3"/>
</dbReference>
<keyword evidence="2" id="KW-0547">Nucleotide-binding</keyword>
<evidence type="ECO:0000256" key="5">
    <source>
        <dbReference type="ARBA" id="ARBA00038966"/>
    </source>
</evidence>
<dbReference type="PANTHER" id="PTHR23407:SF1">
    <property type="entry name" value="5-FORMYLTETRAHYDROFOLATE CYCLO-LIGASE"/>
    <property type="match status" value="1"/>
</dbReference>
<dbReference type="Pfam" id="PF01812">
    <property type="entry name" value="5-FTHF_cyc-lig"/>
    <property type="match status" value="1"/>
</dbReference>
<evidence type="ECO:0000313" key="7">
    <source>
        <dbReference type="Proteomes" id="UP000243459"/>
    </source>
</evidence>
<dbReference type="GO" id="GO:0030272">
    <property type="term" value="F:5-formyltetrahydrofolate cyclo-ligase activity"/>
    <property type="evidence" value="ECO:0007669"/>
    <property type="project" value="UniProtKB-EC"/>
</dbReference>
<dbReference type="AlphaFoldDB" id="A0A5P1F927"/>
<evidence type="ECO:0000256" key="1">
    <source>
        <dbReference type="ARBA" id="ARBA00010638"/>
    </source>
</evidence>
<dbReference type="Gramene" id="ONK74888">
    <property type="protein sequence ID" value="ONK74888"/>
    <property type="gene ID" value="A4U43_C03F11150"/>
</dbReference>
<dbReference type="EC" id="6.3.3.2" evidence="5"/>
<dbReference type="InterPro" id="IPR002698">
    <property type="entry name" value="FTHF_cligase"/>
</dbReference>
<keyword evidence="3" id="KW-0067">ATP-binding</keyword>
<name>A0A5P1F927_ASPOF</name>
<organism evidence="6 7">
    <name type="scientific">Asparagus officinalis</name>
    <name type="common">Garden asparagus</name>
    <dbReference type="NCBI Taxonomy" id="4686"/>
    <lineage>
        <taxon>Eukaryota</taxon>
        <taxon>Viridiplantae</taxon>
        <taxon>Streptophyta</taxon>
        <taxon>Embryophyta</taxon>
        <taxon>Tracheophyta</taxon>
        <taxon>Spermatophyta</taxon>
        <taxon>Magnoliopsida</taxon>
        <taxon>Liliopsida</taxon>
        <taxon>Asparagales</taxon>
        <taxon>Asparagaceae</taxon>
        <taxon>Asparagoideae</taxon>
        <taxon>Asparagus</taxon>
    </lineage>
</organism>
<dbReference type="OMA" id="HEDGLAF"/>
<reference evidence="7" key="1">
    <citation type="journal article" date="2017" name="Nat. Commun.">
        <title>The asparagus genome sheds light on the origin and evolution of a young Y chromosome.</title>
        <authorList>
            <person name="Harkess A."/>
            <person name="Zhou J."/>
            <person name="Xu C."/>
            <person name="Bowers J.E."/>
            <person name="Van der Hulst R."/>
            <person name="Ayyampalayam S."/>
            <person name="Mercati F."/>
            <person name="Riccardi P."/>
            <person name="McKain M.R."/>
            <person name="Kakrana A."/>
            <person name="Tang H."/>
            <person name="Ray J."/>
            <person name="Groenendijk J."/>
            <person name="Arikit S."/>
            <person name="Mathioni S.M."/>
            <person name="Nakano M."/>
            <person name="Shan H."/>
            <person name="Telgmann-Rauber A."/>
            <person name="Kanno A."/>
            <person name="Yue Z."/>
            <person name="Chen H."/>
            <person name="Li W."/>
            <person name="Chen Y."/>
            <person name="Xu X."/>
            <person name="Zhang Y."/>
            <person name="Luo S."/>
            <person name="Chen H."/>
            <person name="Gao J."/>
            <person name="Mao Z."/>
            <person name="Pires J.C."/>
            <person name="Luo M."/>
            <person name="Kudrna D."/>
            <person name="Wing R.A."/>
            <person name="Meyers B.C."/>
            <person name="Yi K."/>
            <person name="Kong H."/>
            <person name="Lavrijsen P."/>
            <person name="Sunseri F."/>
            <person name="Falavigna A."/>
            <person name="Ye Y."/>
            <person name="Leebens-Mack J.H."/>
            <person name="Chen G."/>
        </authorList>
    </citation>
    <scope>NUCLEOTIDE SEQUENCE [LARGE SCALE GENOMIC DNA]</scope>
    <source>
        <strain evidence="7">cv. DH0086</strain>
    </source>
</reference>
<dbReference type="Gene3D" id="3.40.50.10420">
    <property type="entry name" value="NagB/RpiA/CoA transferase-like"/>
    <property type="match status" value="1"/>
</dbReference>
<dbReference type="InterPro" id="IPR024185">
    <property type="entry name" value="FTHF_cligase-like_sf"/>
</dbReference>
<dbReference type="SUPFAM" id="SSF100950">
    <property type="entry name" value="NagB/RpiA/CoA transferase-like"/>
    <property type="match status" value="1"/>
</dbReference>
<sequence>MRMLNITSMEDLVANSMNILEPSPVDASGNQLEDVMLANDPVDILLLPGVAFDRQGGRLGRGGGYYDVFLQKYKELAMERKWKQPLLIALAYSLQIVDENVIPMTPTDVPIDALVSPSGVIPISSAAREEMCDSDKLSGNGEDVI</sequence>
<evidence type="ECO:0000313" key="6">
    <source>
        <dbReference type="EMBL" id="ONK74888.1"/>
    </source>
</evidence>
<proteinExistence type="inferred from homology"/>
<dbReference type="InterPro" id="IPR037171">
    <property type="entry name" value="NagB/RpiA_transferase-like"/>
</dbReference>
<comment type="catalytic activity">
    <reaction evidence="4">
        <text>(6S)-5-formyl-5,6,7,8-tetrahydrofolate + ATP = (6R)-5,10-methenyltetrahydrofolate + ADP + phosphate</text>
        <dbReference type="Rhea" id="RHEA:10488"/>
        <dbReference type="ChEBI" id="CHEBI:30616"/>
        <dbReference type="ChEBI" id="CHEBI:43474"/>
        <dbReference type="ChEBI" id="CHEBI:57455"/>
        <dbReference type="ChEBI" id="CHEBI:57457"/>
        <dbReference type="ChEBI" id="CHEBI:456216"/>
        <dbReference type="EC" id="6.3.3.2"/>
    </reaction>
</comment>
<accession>A0A5P1F927</accession>
<protein>
    <recommendedName>
        <fullName evidence="5">5-formyltetrahydrofolate cyclo-ligase</fullName>
        <ecNumber evidence="5">6.3.3.2</ecNumber>
    </recommendedName>
</protein>
<comment type="similarity">
    <text evidence="1">Belongs to the 5-formyltetrahydrofolate cyclo-ligase family.</text>
</comment>
<dbReference type="GO" id="GO:0035999">
    <property type="term" value="P:tetrahydrofolate interconversion"/>
    <property type="evidence" value="ECO:0007669"/>
    <property type="project" value="TreeGrafter"/>
</dbReference>
<dbReference type="PANTHER" id="PTHR23407">
    <property type="entry name" value="ATPASE INHIBITOR/5-FORMYLTETRAHYDROFOLATE CYCLO-LIGASE"/>
    <property type="match status" value="1"/>
</dbReference>
<evidence type="ECO:0000256" key="2">
    <source>
        <dbReference type="ARBA" id="ARBA00022741"/>
    </source>
</evidence>
<evidence type="ECO:0000256" key="4">
    <source>
        <dbReference type="ARBA" id="ARBA00036539"/>
    </source>
</evidence>
<dbReference type="GO" id="GO:0005524">
    <property type="term" value="F:ATP binding"/>
    <property type="evidence" value="ECO:0007669"/>
    <property type="project" value="UniProtKB-KW"/>
</dbReference>
<keyword evidence="7" id="KW-1185">Reference proteome</keyword>
<dbReference type="EMBL" id="CM007383">
    <property type="protein sequence ID" value="ONK74888.1"/>
    <property type="molecule type" value="Genomic_DNA"/>
</dbReference>